<feature type="compositionally biased region" description="Basic and acidic residues" evidence="1">
    <location>
        <begin position="107"/>
        <end position="121"/>
    </location>
</feature>
<dbReference type="Proteomes" id="UP000198683">
    <property type="component" value="Unassembled WGS sequence"/>
</dbReference>
<evidence type="ECO:0000256" key="2">
    <source>
        <dbReference type="SAM" id="SignalP"/>
    </source>
</evidence>
<evidence type="ECO:0000313" key="3">
    <source>
        <dbReference type="EMBL" id="SDL84686.1"/>
    </source>
</evidence>
<reference evidence="3 4" key="1">
    <citation type="submission" date="2016-10" db="EMBL/GenBank/DDBJ databases">
        <authorList>
            <person name="de Groot N.N."/>
        </authorList>
    </citation>
    <scope>NUCLEOTIDE SEQUENCE [LARGE SCALE GENOMIC DNA]</scope>
    <source>
        <strain evidence="3 4">CGMCC 4.5681</strain>
    </source>
</reference>
<dbReference type="AlphaFoldDB" id="A0A1G9NDS1"/>
<accession>A0A1G9NDS1</accession>
<dbReference type="STRING" id="683260.SAMN05421874_13086"/>
<feature type="signal peptide" evidence="2">
    <location>
        <begin position="1"/>
        <end position="30"/>
    </location>
</feature>
<name>A0A1G9NDS1_9ACTN</name>
<protein>
    <submittedName>
        <fullName evidence="3">Uncharacterized protein</fullName>
    </submittedName>
</protein>
<sequence length="301" mass="33381">MCIRGTVRLSVVALLGIEITIISLTSAASAATYPDGPRAEGSMYESGPGVWYDGPENWRSGPAEAGWRITEAEDFNFDERDFEYQLPPEMYDDPGWSFDRPDWETFRPYTHEDRTDPRREAGPQARKQSAAAKARRSHAHAKAAETPRTQRHAPHRRPLVDLSRVLPRQASVQMSHFSATTLLRKAGLHVHSSGNCASKHRHTCTSLDSVRAGTIGDILTLKQQSGCPITVTGGTERGHAPGHYSHGNGYKLDISHNSCIDRYIVANTRKTGRRGDGSTLYRSPSGTIYANEGSHWDILFR</sequence>
<gene>
    <name evidence="3" type="ORF">SAMN05421874_13086</name>
</gene>
<evidence type="ECO:0000313" key="4">
    <source>
        <dbReference type="Proteomes" id="UP000198683"/>
    </source>
</evidence>
<keyword evidence="4" id="KW-1185">Reference proteome</keyword>
<dbReference type="EMBL" id="FNFB01000030">
    <property type="protein sequence ID" value="SDL84686.1"/>
    <property type="molecule type" value="Genomic_DNA"/>
</dbReference>
<evidence type="ECO:0000256" key="1">
    <source>
        <dbReference type="SAM" id="MobiDB-lite"/>
    </source>
</evidence>
<feature type="chain" id="PRO_5011586424" evidence="2">
    <location>
        <begin position="31"/>
        <end position="301"/>
    </location>
</feature>
<organism evidence="3 4">
    <name type="scientific">Nonomuraea maritima</name>
    <dbReference type="NCBI Taxonomy" id="683260"/>
    <lineage>
        <taxon>Bacteria</taxon>
        <taxon>Bacillati</taxon>
        <taxon>Actinomycetota</taxon>
        <taxon>Actinomycetes</taxon>
        <taxon>Streptosporangiales</taxon>
        <taxon>Streptosporangiaceae</taxon>
        <taxon>Nonomuraea</taxon>
    </lineage>
</organism>
<feature type="region of interest" description="Disordered" evidence="1">
    <location>
        <begin position="107"/>
        <end position="158"/>
    </location>
</feature>
<keyword evidence="2" id="KW-0732">Signal</keyword>
<proteinExistence type="predicted"/>